<gene>
    <name evidence="2" type="ORF">B7P43_G14633</name>
</gene>
<feature type="region of interest" description="Disordered" evidence="1">
    <location>
        <begin position="32"/>
        <end position="68"/>
    </location>
</feature>
<feature type="compositionally biased region" description="Pro residues" evidence="1">
    <location>
        <begin position="34"/>
        <end position="45"/>
    </location>
</feature>
<dbReference type="STRING" id="105785.A0A2J7RM86"/>
<protein>
    <recommendedName>
        <fullName evidence="4">PAX transactivation activation domain-interacting protein</fullName>
    </recommendedName>
</protein>
<feature type="non-terminal residue" evidence="2">
    <location>
        <position position="206"/>
    </location>
</feature>
<dbReference type="AlphaFoldDB" id="A0A2J7RM86"/>
<proteinExistence type="predicted"/>
<evidence type="ECO:0000256" key="1">
    <source>
        <dbReference type="SAM" id="MobiDB-lite"/>
    </source>
</evidence>
<comment type="caution">
    <text evidence="2">The sequence shown here is derived from an EMBL/GenBank/DDBJ whole genome shotgun (WGS) entry which is preliminary data.</text>
</comment>
<evidence type="ECO:0008006" key="4">
    <source>
        <dbReference type="Google" id="ProtNLM"/>
    </source>
</evidence>
<dbReference type="InParanoid" id="A0A2J7RM86"/>
<sequence>SLHIVTPDWVVDSVRSRGRCEEGLYHPRLLILPKPRPPTPPPALPPSAVSRPFGSIGDNNKSGSNDNNGLLSTAQILGFADEVFDSKDVGGGQGSKASLLEQLKQRMPWNQPQSATQQKQILTTVQHQQVLQQQKDQQLQQQLQQFQSIQQQQQQQRMATSSAVGLTPVPMQQQTLSSLQVSAAGGQLLQQQVLTSSPASGNVVMT</sequence>
<feature type="compositionally biased region" description="Low complexity" evidence="1">
    <location>
        <begin position="54"/>
        <end position="68"/>
    </location>
</feature>
<name>A0A2J7RM86_9NEOP</name>
<organism evidence="2 3">
    <name type="scientific">Cryptotermes secundus</name>
    <dbReference type="NCBI Taxonomy" id="105785"/>
    <lineage>
        <taxon>Eukaryota</taxon>
        <taxon>Metazoa</taxon>
        <taxon>Ecdysozoa</taxon>
        <taxon>Arthropoda</taxon>
        <taxon>Hexapoda</taxon>
        <taxon>Insecta</taxon>
        <taxon>Pterygota</taxon>
        <taxon>Neoptera</taxon>
        <taxon>Polyneoptera</taxon>
        <taxon>Dictyoptera</taxon>
        <taxon>Blattodea</taxon>
        <taxon>Blattoidea</taxon>
        <taxon>Termitoidae</taxon>
        <taxon>Kalotermitidae</taxon>
        <taxon>Cryptotermitinae</taxon>
        <taxon>Cryptotermes</taxon>
    </lineage>
</organism>
<accession>A0A2J7RM86</accession>
<dbReference type="EMBL" id="NEVH01002568">
    <property type="protein sequence ID" value="PNF41947.1"/>
    <property type="molecule type" value="Genomic_DNA"/>
</dbReference>
<evidence type="ECO:0000313" key="2">
    <source>
        <dbReference type="EMBL" id="PNF41947.1"/>
    </source>
</evidence>
<dbReference type="OrthoDB" id="342264at2759"/>
<keyword evidence="3" id="KW-1185">Reference proteome</keyword>
<reference evidence="2 3" key="1">
    <citation type="submission" date="2017-12" db="EMBL/GenBank/DDBJ databases">
        <title>Hemimetabolous genomes reveal molecular basis of termite eusociality.</title>
        <authorList>
            <person name="Harrison M.C."/>
            <person name="Jongepier E."/>
            <person name="Robertson H.M."/>
            <person name="Arning N."/>
            <person name="Bitard-Feildel T."/>
            <person name="Chao H."/>
            <person name="Childers C.P."/>
            <person name="Dinh H."/>
            <person name="Doddapaneni H."/>
            <person name="Dugan S."/>
            <person name="Gowin J."/>
            <person name="Greiner C."/>
            <person name="Han Y."/>
            <person name="Hu H."/>
            <person name="Hughes D.S.T."/>
            <person name="Huylmans A.-K."/>
            <person name="Kemena C."/>
            <person name="Kremer L.P.M."/>
            <person name="Lee S.L."/>
            <person name="Lopez-Ezquerra A."/>
            <person name="Mallet L."/>
            <person name="Monroy-Kuhn J.M."/>
            <person name="Moser A."/>
            <person name="Murali S.C."/>
            <person name="Muzny D.M."/>
            <person name="Otani S."/>
            <person name="Piulachs M.-D."/>
            <person name="Poelchau M."/>
            <person name="Qu J."/>
            <person name="Schaub F."/>
            <person name="Wada-Katsumata A."/>
            <person name="Worley K.C."/>
            <person name="Xie Q."/>
            <person name="Ylla G."/>
            <person name="Poulsen M."/>
            <person name="Gibbs R.A."/>
            <person name="Schal C."/>
            <person name="Richards S."/>
            <person name="Belles X."/>
            <person name="Korb J."/>
            <person name="Bornberg-Bauer E."/>
        </authorList>
    </citation>
    <scope>NUCLEOTIDE SEQUENCE [LARGE SCALE GENOMIC DNA]</scope>
    <source>
        <tissue evidence="2">Whole body</tissue>
    </source>
</reference>
<evidence type="ECO:0000313" key="3">
    <source>
        <dbReference type="Proteomes" id="UP000235965"/>
    </source>
</evidence>
<dbReference type="Proteomes" id="UP000235965">
    <property type="component" value="Unassembled WGS sequence"/>
</dbReference>
<feature type="non-terminal residue" evidence="2">
    <location>
        <position position="1"/>
    </location>
</feature>